<dbReference type="GO" id="GO:0004523">
    <property type="term" value="F:RNA-DNA hybrid ribonuclease activity"/>
    <property type="evidence" value="ECO:0007669"/>
    <property type="project" value="InterPro"/>
</dbReference>
<dbReference type="AlphaFoldDB" id="A0A4Y2DAE1"/>
<gene>
    <name evidence="2" type="ORF">AVEN_214923_1</name>
</gene>
<dbReference type="OrthoDB" id="2752996at2759"/>
<keyword evidence="3" id="KW-1185">Reference proteome</keyword>
<evidence type="ECO:0000313" key="3">
    <source>
        <dbReference type="Proteomes" id="UP000499080"/>
    </source>
</evidence>
<dbReference type="Pfam" id="PF00075">
    <property type="entry name" value="RNase_H"/>
    <property type="match status" value="1"/>
</dbReference>
<reference evidence="2 3" key="1">
    <citation type="journal article" date="2019" name="Sci. Rep.">
        <title>Orb-weaving spider Araneus ventricosus genome elucidates the spidroin gene catalogue.</title>
        <authorList>
            <person name="Kono N."/>
            <person name="Nakamura H."/>
            <person name="Ohtoshi R."/>
            <person name="Moran D.A.P."/>
            <person name="Shinohara A."/>
            <person name="Yoshida Y."/>
            <person name="Fujiwara M."/>
            <person name="Mori M."/>
            <person name="Tomita M."/>
            <person name="Arakawa K."/>
        </authorList>
    </citation>
    <scope>NUCLEOTIDE SEQUENCE [LARGE SCALE GENOMIC DNA]</scope>
</reference>
<accession>A0A4Y2DAE1</accession>
<dbReference type="Gene3D" id="3.30.420.10">
    <property type="entry name" value="Ribonuclease H-like superfamily/Ribonuclease H"/>
    <property type="match status" value="1"/>
</dbReference>
<dbReference type="InterPro" id="IPR012337">
    <property type="entry name" value="RNaseH-like_sf"/>
</dbReference>
<dbReference type="InterPro" id="IPR002156">
    <property type="entry name" value="RNaseH_domain"/>
</dbReference>
<dbReference type="SUPFAM" id="SSF53098">
    <property type="entry name" value="Ribonuclease H-like"/>
    <property type="match status" value="1"/>
</dbReference>
<dbReference type="GO" id="GO:0003676">
    <property type="term" value="F:nucleic acid binding"/>
    <property type="evidence" value="ECO:0007669"/>
    <property type="project" value="InterPro"/>
</dbReference>
<protein>
    <recommendedName>
        <fullName evidence="1">RNase H type-1 domain-containing protein</fullName>
    </recommendedName>
</protein>
<dbReference type="Proteomes" id="UP000499080">
    <property type="component" value="Unassembled WGS sequence"/>
</dbReference>
<dbReference type="EMBL" id="BGPR01000324">
    <property type="protein sequence ID" value="GBM13209.1"/>
    <property type="molecule type" value="Genomic_DNA"/>
</dbReference>
<sequence length="124" mass="13701">MVTFRHNSREDSGVCYIGGPGFRPPLRRALRQSCEMGLKVALKLLVFLEVLASQPVLHFRAIGSVGLSWVKAHSGIPGNELADQLAKEASVDGDPLFLPAHYTFLKKIHQVLCFRKLATSLRGF</sequence>
<dbReference type="InterPro" id="IPR036397">
    <property type="entry name" value="RNaseH_sf"/>
</dbReference>
<proteinExistence type="predicted"/>
<evidence type="ECO:0000313" key="2">
    <source>
        <dbReference type="EMBL" id="GBM13209.1"/>
    </source>
</evidence>
<comment type="caution">
    <text evidence="2">The sequence shown here is derived from an EMBL/GenBank/DDBJ whole genome shotgun (WGS) entry which is preliminary data.</text>
</comment>
<name>A0A4Y2DAE1_ARAVE</name>
<evidence type="ECO:0000259" key="1">
    <source>
        <dbReference type="Pfam" id="PF00075"/>
    </source>
</evidence>
<organism evidence="2 3">
    <name type="scientific">Araneus ventricosus</name>
    <name type="common">Orbweaver spider</name>
    <name type="synonym">Epeira ventricosa</name>
    <dbReference type="NCBI Taxonomy" id="182803"/>
    <lineage>
        <taxon>Eukaryota</taxon>
        <taxon>Metazoa</taxon>
        <taxon>Ecdysozoa</taxon>
        <taxon>Arthropoda</taxon>
        <taxon>Chelicerata</taxon>
        <taxon>Arachnida</taxon>
        <taxon>Araneae</taxon>
        <taxon>Araneomorphae</taxon>
        <taxon>Entelegynae</taxon>
        <taxon>Araneoidea</taxon>
        <taxon>Araneidae</taxon>
        <taxon>Araneus</taxon>
    </lineage>
</organism>
<feature type="domain" description="RNase H type-1" evidence="1">
    <location>
        <begin position="62"/>
        <end position="90"/>
    </location>
</feature>